<evidence type="ECO:0000313" key="2">
    <source>
        <dbReference type="Proteomes" id="UP000243745"/>
    </source>
</evidence>
<reference evidence="1 2" key="1">
    <citation type="submission" date="2016-10" db="EMBL/GenBank/DDBJ databases">
        <authorList>
            <person name="Varghese N."/>
            <person name="Submissions S."/>
        </authorList>
    </citation>
    <scope>NUCLEOTIDE SEQUENCE [LARGE SCALE GENOMIC DNA]</scope>
    <source>
        <strain evidence="1 2">DSM 1361</strain>
    </source>
</reference>
<protein>
    <submittedName>
        <fullName evidence="1">Uncharacterized protein</fullName>
    </submittedName>
</protein>
<gene>
    <name evidence="1" type="ORF">SAMN02910344_02023</name>
</gene>
<dbReference type="AlphaFoldDB" id="A0A662ZJI2"/>
<sequence length="248" mass="29096">MKSIPCLLFSISRIQKSSGFCILKFEITQKIRKLLKQTLHVKSLTVHAYIHRVVKFIRVPKIVILIPRIRYICRDRHKKLVHKTEVVLPDIILPYSNYCTKDLSALLLDRHDLNESFSRDVYLSLPCHDYLCDLLDSRNRHEHRKVTYLQYRYAHYLAGYNNLLLNTIGNLYDFCDLPRRTLNSFLQKYSDYLSGFCLITNTSVPVPACEHLTHDKVETAVFQGWQRTATFKTTANTRFQDEGYFDSG</sequence>
<dbReference type="EMBL" id="FOXF01000053">
    <property type="protein sequence ID" value="SFP67252.1"/>
    <property type="molecule type" value="Genomic_DNA"/>
</dbReference>
<accession>A0A662ZJI2</accession>
<proteinExistence type="predicted"/>
<evidence type="ECO:0000313" key="1">
    <source>
        <dbReference type="EMBL" id="SFP67252.1"/>
    </source>
</evidence>
<dbReference type="Proteomes" id="UP000243745">
    <property type="component" value="Unassembled WGS sequence"/>
</dbReference>
<organism evidence="1 2">
    <name type="scientific">Ruminobacter amylophilus</name>
    <dbReference type="NCBI Taxonomy" id="867"/>
    <lineage>
        <taxon>Bacteria</taxon>
        <taxon>Pseudomonadati</taxon>
        <taxon>Pseudomonadota</taxon>
        <taxon>Gammaproteobacteria</taxon>
        <taxon>Aeromonadales</taxon>
        <taxon>Succinivibrionaceae</taxon>
        <taxon>Ruminobacter</taxon>
    </lineage>
</organism>
<name>A0A662ZJI2_9GAMM</name>
<keyword evidence="2" id="KW-1185">Reference proteome</keyword>